<dbReference type="KEGG" id="pchm:VFPPC_01350"/>
<dbReference type="PANTHER" id="PTHR43827:SF13">
    <property type="entry name" value="ALDO_KETO REDUCTASE FAMILY PROTEIN"/>
    <property type="match status" value="1"/>
</dbReference>
<dbReference type="OrthoDB" id="416253at2759"/>
<dbReference type="Proteomes" id="UP000078397">
    <property type="component" value="Unassembled WGS sequence"/>
</dbReference>
<proteinExistence type="inferred from homology"/>
<dbReference type="GO" id="GO:0016491">
    <property type="term" value="F:oxidoreductase activity"/>
    <property type="evidence" value="ECO:0007669"/>
    <property type="project" value="UniProtKB-KW"/>
</dbReference>
<dbReference type="Pfam" id="PF00248">
    <property type="entry name" value="Aldo_ket_red"/>
    <property type="match status" value="1"/>
</dbReference>
<feature type="binding site" evidence="4">
    <location>
        <position position="123"/>
    </location>
    <ligand>
        <name>substrate</name>
    </ligand>
</feature>
<keyword evidence="2" id="KW-0560">Oxidoreductase</keyword>
<dbReference type="RefSeq" id="XP_018149771.1">
    <property type="nucleotide sequence ID" value="XM_018281193.1"/>
</dbReference>
<evidence type="ECO:0000313" key="8">
    <source>
        <dbReference type="Proteomes" id="UP000078397"/>
    </source>
</evidence>
<evidence type="ECO:0000256" key="5">
    <source>
        <dbReference type="PIRSR" id="PIRSR000097-3"/>
    </source>
</evidence>
<dbReference type="FunFam" id="3.20.20.100:FF:000015">
    <property type="entry name" value="Oxidoreductase, aldo/keto reductase family"/>
    <property type="match status" value="1"/>
</dbReference>
<sequence length="289" mass="31757">MASGNPSLLAAKLKLANGSLIPQIQLGLYMMSGREAARAVKCGLEIGYRGFDSAQMYHNEREAGNAISTFLSGPDNTANLTREDVFYTSKLSSNSTYYDTIRRSIKKSVEISGLGYIDLFLLHSPYGGREARLTSWKALEDAVDDGEVRMIGVSNFGVGHIEELMASSPRIKPVVNQIEVHPFNTQIAIRETCAKHGIAVQAYAPLARALRMTHPTIVELAGKYRCTAAQLLVKWGLQHGMITLPKSIRKERMMENADVANFEISADDMATMDGLDEKLVTDWDPTDAA</sequence>
<evidence type="ECO:0000313" key="7">
    <source>
        <dbReference type="EMBL" id="OAQ73688.1"/>
    </source>
</evidence>
<protein>
    <submittedName>
        <fullName evidence="7">Aldo-keto reductase family 1 member E1</fullName>
    </submittedName>
</protein>
<accession>A0A179G831</accession>
<dbReference type="PANTHER" id="PTHR43827">
    <property type="entry name" value="2,5-DIKETO-D-GLUCONIC ACID REDUCTASE"/>
    <property type="match status" value="1"/>
</dbReference>
<evidence type="ECO:0000259" key="6">
    <source>
        <dbReference type="Pfam" id="PF00248"/>
    </source>
</evidence>
<comment type="caution">
    <text evidence="7">The sequence shown here is derived from an EMBL/GenBank/DDBJ whole genome shotgun (WGS) entry which is preliminary data.</text>
</comment>
<name>A0A179G831_METCM</name>
<dbReference type="InterPro" id="IPR018170">
    <property type="entry name" value="Aldo/ket_reductase_CS"/>
</dbReference>
<evidence type="ECO:0000256" key="4">
    <source>
        <dbReference type="PIRSR" id="PIRSR000097-2"/>
    </source>
</evidence>
<dbReference type="AlphaFoldDB" id="A0A179G831"/>
<feature type="active site" description="Proton donor" evidence="3">
    <location>
        <position position="57"/>
    </location>
</feature>
<evidence type="ECO:0000256" key="1">
    <source>
        <dbReference type="ARBA" id="ARBA00007905"/>
    </source>
</evidence>
<keyword evidence="8" id="KW-1185">Reference proteome</keyword>
<evidence type="ECO:0000256" key="3">
    <source>
        <dbReference type="PIRSR" id="PIRSR000097-1"/>
    </source>
</evidence>
<dbReference type="InterPro" id="IPR020471">
    <property type="entry name" value="AKR"/>
</dbReference>
<dbReference type="SUPFAM" id="SSF51430">
    <property type="entry name" value="NAD(P)-linked oxidoreductase"/>
    <property type="match status" value="1"/>
</dbReference>
<dbReference type="InterPro" id="IPR036812">
    <property type="entry name" value="NAD(P)_OxRdtase_dom_sf"/>
</dbReference>
<dbReference type="PROSITE" id="PS00062">
    <property type="entry name" value="ALDOKETO_REDUCTASE_2"/>
    <property type="match status" value="1"/>
</dbReference>
<feature type="domain" description="NADP-dependent oxidoreductase" evidence="6">
    <location>
        <begin position="31"/>
        <end position="276"/>
    </location>
</feature>
<reference evidence="7 8" key="1">
    <citation type="journal article" date="2016" name="PLoS Pathog.">
        <title>Biosynthesis of antibiotic leucinostatins in bio-control fungus Purpureocillium lilacinum and their inhibition on phytophthora revealed by genome mining.</title>
        <authorList>
            <person name="Wang G."/>
            <person name="Liu Z."/>
            <person name="Lin R."/>
            <person name="Li E."/>
            <person name="Mao Z."/>
            <person name="Ling J."/>
            <person name="Yang Y."/>
            <person name="Yin W.B."/>
            <person name="Xie B."/>
        </authorList>
    </citation>
    <scope>NUCLEOTIDE SEQUENCE [LARGE SCALE GENOMIC DNA]</scope>
    <source>
        <strain evidence="7">170</strain>
    </source>
</reference>
<organism evidence="7 8">
    <name type="scientific">Pochonia chlamydosporia 170</name>
    <dbReference type="NCBI Taxonomy" id="1380566"/>
    <lineage>
        <taxon>Eukaryota</taxon>
        <taxon>Fungi</taxon>
        <taxon>Dikarya</taxon>
        <taxon>Ascomycota</taxon>
        <taxon>Pezizomycotina</taxon>
        <taxon>Sordariomycetes</taxon>
        <taxon>Hypocreomycetidae</taxon>
        <taxon>Hypocreales</taxon>
        <taxon>Clavicipitaceae</taxon>
        <taxon>Pochonia</taxon>
    </lineage>
</organism>
<dbReference type="PRINTS" id="PR00069">
    <property type="entry name" value="ALDKETRDTASE"/>
</dbReference>
<dbReference type="GeneID" id="28845187"/>
<dbReference type="Gene3D" id="3.20.20.100">
    <property type="entry name" value="NADP-dependent oxidoreductase domain"/>
    <property type="match status" value="1"/>
</dbReference>
<comment type="similarity">
    <text evidence="1">Belongs to the aldo/keto reductase family.</text>
</comment>
<gene>
    <name evidence="7" type="ORF">VFPPC_01350</name>
</gene>
<evidence type="ECO:0000256" key="2">
    <source>
        <dbReference type="ARBA" id="ARBA00023002"/>
    </source>
</evidence>
<dbReference type="InterPro" id="IPR023210">
    <property type="entry name" value="NADP_OxRdtase_dom"/>
</dbReference>
<dbReference type="EMBL" id="LSBJ02000001">
    <property type="protein sequence ID" value="OAQ73688.1"/>
    <property type="molecule type" value="Genomic_DNA"/>
</dbReference>
<dbReference type="PIRSF" id="PIRSF000097">
    <property type="entry name" value="AKR"/>
    <property type="match status" value="1"/>
</dbReference>
<dbReference type="STRING" id="1380566.A0A179G831"/>
<feature type="site" description="Lowers pKa of active site Tyr" evidence="5">
    <location>
        <position position="90"/>
    </location>
</feature>
<dbReference type="CDD" id="cd19071">
    <property type="entry name" value="AKR_AKR1-5-like"/>
    <property type="match status" value="1"/>
</dbReference>